<dbReference type="EMBL" id="NIDF01000427">
    <property type="protein sequence ID" value="TYJ51127.1"/>
    <property type="molecule type" value="Genomic_DNA"/>
</dbReference>
<feature type="non-terminal residue" evidence="2">
    <location>
        <position position="92"/>
    </location>
</feature>
<accession>A0A5D3AHR9</accession>
<feature type="region of interest" description="Disordered" evidence="1">
    <location>
        <begin position="1"/>
        <end position="92"/>
    </location>
</feature>
<evidence type="ECO:0000313" key="3">
    <source>
        <dbReference type="Proteomes" id="UP000322245"/>
    </source>
</evidence>
<comment type="caution">
    <text evidence="2">The sequence shown here is derived from an EMBL/GenBank/DDBJ whole genome shotgun (WGS) entry which is preliminary data.</text>
</comment>
<protein>
    <submittedName>
        <fullName evidence="2">Uncharacterized protein</fullName>
    </submittedName>
</protein>
<organism evidence="2 3">
    <name type="scientific">Cryptococcus floricola</name>
    <dbReference type="NCBI Taxonomy" id="2591691"/>
    <lineage>
        <taxon>Eukaryota</taxon>
        <taxon>Fungi</taxon>
        <taxon>Dikarya</taxon>
        <taxon>Basidiomycota</taxon>
        <taxon>Agaricomycotina</taxon>
        <taxon>Tremellomycetes</taxon>
        <taxon>Tremellales</taxon>
        <taxon>Cryptococcaceae</taxon>
        <taxon>Cryptococcus</taxon>
    </lineage>
</organism>
<name>A0A5D3AHR9_9TREE</name>
<feature type="compositionally biased region" description="Basic residues" evidence="1">
    <location>
        <begin position="21"/>
        <end position="32"/>
    </location>
</feature>
<feature type="compositionally biased region" description="Polar residues" evidence="1">
    <location>
        <begin position="38"/>
        <end position="47"/>
    </location>
</feature>
<keyword evidence="3" id="KW-1185">Reference proteome</keyword>
<evidence type="ECO:0000313" key="2">
    <source>
        <dbReference type="EMBL" id="TYJ51127.1"/>
    </source>
</evidence>
<feature type="compositionally biased region" description="Polar residues" evidence="1">
    <location>
        <begin position="7"/>
        <end position="19"/>
    </location>
</feature>
<reference evidence="2 3" key="1">
    <citation type="submission" date="2017-05" db="EMBL/GenBank/DDBJ databases">
        <title>The Genome Sequence of Tsuchiyaea wingfieldii DSM 27421.</title>
        <authorList>
            <person name="Cuomo C."/>
            <person name="Passer A."/>
            <person name="Billmyre B."/>
            <person name="Heitman J."/>
        </authorList>
    </citation>
    <scope>NUCLEOTIDE SEQUENCE [LARGE SCALE GENOMIC DNA]</scope>
    <source>
        <strain evidence="2 3">DSM 27421</strain>
    </source>
</reference>
<dbReference type="Proteomes" id="UP000322245">
    <property type="component" value="Unassembled WGS sequence"/>
</dbReference>
<proteinExistence type="predicted"/>
<sequence>MPRTSRAESPTTPASNSKSVGAKRARACRRVARAAGTLNDQQPSTTAYIDDAYGTYTTNHVESEEGEESQPDDDDHGQSSEEEEVQDEPQGR</sequence>
<dbReference type="AlphaFoldDB" id="A0A5D3AHR9"/>
<feature type="compositionally biased region" description="Acidic residues" evidence="1">
    <location>
        <begin position="64"/>
        <end position="92"/>
    </location>
</feature>
<evidence type="ECO:0000256" key="1">
    <source>
        <dbReference type="SAM" id="MobiDB-lite"/>
    </source>
</evidence>
<gene>
    <name evidence="2" type="ORF">B9479_008318</name>
</gene>